<evidence type="ECO:0000313" key="10">
    <source>
        <dbReference type="Proteomes" id="UP000663845"/>
    </source>
</evidence>
<dbReference type="InterPro" id="IPR003492">
    <property type="entry name" value="Battenin_disease_Cln3"/>
</dbReference>
<accession>A0A814A7P2</accession>
<feature type="transmembrane region" description="Helical" evidence="7">
    <location>
        <begin position="300"/>
        <end position="321"/>
    </location>
</feature>
<comment type="caution">
    <text evidence="8">The sequence shown here is derived from an EMBL/GenBank/DDBJ whole genome shotgun (WGS) entry which is preliminary data.</text>
</comment>
<evidence type="ECO:0000256" key="6">
    <source>
        <dbReference type="ARBA" id="ARBA00023136"/>
    </source>
</evidence>
<feature type="transmembrane region" description="Helical" evidence="7">
    <location>
        <begin position="191"/>
        <end position="210"/>
    </location>
</feature>
<dbReference type="PIRSF" id="PIRSF015974">
    <property type="entry name" value="CLN3_BTN1"/>
    <property type="match status" value="1"/>
</dbReference>
<keyword evidence="4 7" id="KW-0812">Transmembrane</keyword>
<comment type="subcellular location">
    <subcellularLocation>
        <location evidence="1">Endomembrane system</location>
        <topology evidence="1">Multi-pass membrane protein</topology>
    </subcellularLocation>
    <subcellularLocation>
        <location evidence="7">Lysosome membrane</location>
        <topology evidence="7">Multi-pass membrane protein</topology>
    </subcellularLocation>
</comment>
<dbReference type="AlphaFoldDB" id="A0A814A7P2"/>
<feature type="transmembrane region" description="Helical" evidence="7">
    <location>
        <begin position="327"/>
        <end position="345"/>
    </location>
</feature>
<keyword evidence="7" id="KW-0458">Lysosome</keyword>
<evidence type="ECO:0000256" key="4">
    <source>
        <dbReference type="ARBA" id="ARBA00022692"/>
    </source>
</evidence>
<feature type="transmembrane region" description="Helical" evidence="7">
    <location>
        <begin position="352"/>
        <end position="372"/>
    </location>
</feature>
<dbReference type="SUPFAM" id="SSF103473">
    <property type="entry name" value="MFS general substrate transporter"/>
    <property type="match status" value="1"/>
</dbReference>
<dbReference type="GO" id="GO:0007040">
    <property type="term" value="P:lysosome organization"/>
    <property type="evidence" value="ECO:0007669"/>
    <property type="project" value="TreeGrafter"/>
</dbReference>
<gene>
    <name evidence="8" type="ORF">JYZ213_LOCUS11071</name>
    <name evidence="9" type="ORF">OXD698_LOCUS9408</name>
</gene>
<keyword evidence="3" id="KW-0813">Transport</keyword>
<dbReference type="EMBL" id="CAJNOG010000083">
    <property type="protein sequence ID" value="CAF0910871.1"/>
    <property type="molecule type" value="Genomic_DNA"/>
</dbReference>
<evidence type="ECO:0000256" key="5">
    <source>
        <dbReference type="ARBA" id="ARBA00022989"/>
    </source>
</evidence>
<keyword evidence="5 7" id="KW-1133">Transmembrane helix</keyword>
<feature type="transmembrane region" description="Helical" evidence="7">
    <location>
        <begin position="105"/>
        <end position="138"/>
    </location>
</feature>
<dbReference type="PANTHER" id="PTHR10981">
    <property type="entry name" value="BATTENIN"/>
    <property type="match status" value="1"/>
</dbReference>
<evidence type="ECO:0000256" key="2">
    <source>
        <dbReference type="ARBA" id="ARBA00007467"/>
    </source>
</evidence>
<dbReference type="Proteomes" id="UP000663845">
    <property type="component" value="Unassembled WGS sequence"/>
</dbReference>
<feature type="transmembrane region" description="Helical" evidence="7">
    <location>
        <begin position="392"/>
        <end position="412"/>
    </location>
</feature>
<dbReference type="Gene3D" id="1.20.1250.20">
    <property type="entry name" value="MFS general substrate transporter like domains"/>
    <property type="match status" value="1"/>
</dbReference>
<reference evidence="8" key="1">
    <citation type="submission" date="2021-02" db="EMBL/GenBank/DDBJ databases">
        <authorList>
            <person name="Nowell W R."/>
        </authorList>
    </citation>
    <scope>NUCLEOTIDE SEQUENCE</scope>
</reference>
<evidence type="ECO:0000256" key="7">
    <source>
        <dbReference type="RuleBase" id="RU361113"/>
    </source>
</evidence>
<dbReference type="PRINTS" id="PR01315">
    <property type="entry name" value="BATTENIN"/>
</dbReference>
<evidence type="ECO:0000313" key="8">
    <source>
        <dbReference type="EMBL" id="CAF0910871.1"/>
    </source>
</evidence>
<feature type="transmembrane region" description="Helical" evidence="7">
    <location>
        <begin position="262"/>
        <end position="279"/>
    </location>
</feature>
<name>A0A814A7P2_9BILA</name>
<dbReference type="GO" id="GO:0012505">
    <property type="term" value="C:endomembrane system"/>
    <property type="evidence" value="ECO:0007669"/>
    <property type="project" value="UniProtKB-SubCell"/>
</dbReference>
<proteinExistence type="inferred from homology"/>
<dbReference type="Proteomes" id="UP000663844">
    <property type="component" value="Unassembled WGS sequence"/>
</dbReference>
<evidence type="ECO:0000256" key="3">
    <source>
        <dbReference type="ARBA" id="ARBA00022448"/>
    </source>
</evidence>
<protein>
    <recommendedName>
        <fullName evidence="7">Battenin</fullName>
    </recommendedName>
</protein>
<organism evidence="8 10">
    <name type="scientific">Adineta steineri</name>
    <dbReference type="NCBI Taxonomy" id="433720"/>
    <lineage>
        <taxon>Eukaryota</taxon>
        <taxon>Metazoa</taxon>
        <taxon>Spiralia</taxon>
        <taxon>Gnathifera</taxon>
        <taxon>Rotifera</taxon>
        <taxon>Eurotatoria</taxon>
        <taxon>Bdelloidea</taxon>
        <taxon>Adinetida</taxon>
        <taxon>Adinetidae</taxon>
        <taxon>Adineta</taxon>
    </lineage>
</organism>
<evidence type="ECO:0000313" key="9">
    <source>
        <dbReference type="EMBL" id="CAF3657865.1"/>
    </source>
</evidence>
<dbReference type="InterPro" id="IPR036259">
    <property type="entry name" value="MFS_trans_sf"/>
</dbReference>
<dbReference type="GO" id="GO:0005765">
    <property type="term" value="C:lysosomal membrane"/>
    <property type="evidence" value="ECO:0007669"/>
    <property type="project" value="UniProtKB-SubCell"/>
</dbReference>
<dbReference type="GO" id="GO:0051453">
    <property type="term" value="P:regulation of intracellular pH"/>
    <property type="evidence" value="ECO:0007669"/>
    <property type="project" value="TreeGrafter"/>
</dbReference>
<feature type="transmembrane region" description="Helical" evidence="7">
    <location>
        <begin position="158"/>
        <end position="179"/>
    </location>
</feature>
<dbReference type="Pfam" id="PF02487">
    <property type="entry name" value="CLN3"/>
    <property type="match status" value="1"/>
</dbReference>
<evidence type="ECO:0000256" key="1">
    <source>
        <dbReference type="ARBA" id="ARBA00004127"/>
    </source>
</evidence>
<dbReference type="InterPro" id="IPR018460">
    <property type="entry name" value="Battenin_disease_Cln3_subgr"/>
</dbReference>
<keyword evidence="6 7" id="KW-0472">Membrane</keyword>
<dbReference type="PANTHER" id="PTHR10981:SF0">
    <property type="entry name" value="BATTENIN"/>
    <property type="match status" value="1"/>
</dbReference>
<sequence length="418" mass="46264">MDAPPTIYGLRRQERMKWWIEFIGFWLLGLCNNFGYVIMLSAAHDILKEEEGTNSTQPVPKNTTNEFDCNPVSTGAILLADVIPALIIKVTAPFYMQRIPYNIRFILMVLFSAGSLIIVGTARIVALSLVGVACASISSGFGEITILQLSSFYSKDTVSAWSSGTGGAGLFGSLSYALLTGPIGLTPRTTILILLFIPALQVVSYIMVGASHAVSKHRQYQQIAGSNTTADTDNEVDENRTVAGEELKSTVLPSRLSLVKPLLKYMIPLTLVYFAEYLINQGLYELVYFRNIKLKHSDQYRWFSVTYQLGVFISRSSVALFRIHHLWVLPIIQFTNLGLFFACIYRTAYIPSIWLVFGLIVFEGLIGGGAYVNTFYKISIEIPERDREYSMGVASIGDSFGITAAGLLAIPLHNAICR</sequence>
<dbReference type="EMBL" id="CAJOAZ010000476">
    <property type="protein sequence ID" value="CAF3657865.1"/>
    <property type="molecule type" value="Genomic_DNA"/>
</dbReference>
<feature type="transmembrane region" description="Helical" evidence="7">
    <location>
        <begin position="18"/>
        <end position="39"/>
    </location>
</feature>
<comment type="similarity">
    <text evidence="2 7">Belongs to the battenin family.</text>
</comment>